<organism evidence="2 3">
    <name type="scientific">Streptomyces lateritius</name>
    <dbReference type="NCBI Taxonomy" id="67313"/>
    <lineage>
        <taxon>Bacteria</taxon>
        <taxon>Bacillati</taxon>
        <taxon>Actinomycetota</taxon>
        <taxon>Actinomycetes</taxon>
        <taxon>Kitasatosporales</taxon>
        <taxon>Streptomycetaceae</taxon>
        <taxon>Streptomyces</taxon>
    </lineage>
</organism>
<comment type="caution">
    <text evidence="2">The sequence shown here is derived from an EMBL/GenBank/DDBJ whole genome shotgun (WGS) entry which is preliminary data.</text>
</comment>
<evidence type="ECO:0000313" key="3">
    <source>
        <dbReference type="Proteomes" id="UP001603013"/>
    </source>
</evidence>
<accession>A0ABW6YKZ7</accession>
<protein>
    <submittedName>
        <fullName evidence="2">Uncharacterized protein</fullName>
    </submittedName>
</protein>
<dbReference type="RefSeq" id="WP_391937345.1">
    <property type="nucleotide sequence ID" value="NZ_JBIBSM010000023.1"/>
</dbReference>
<feature type="region of interest" description="Disordered" evidence="1">
    <location>
        <begin position="73"/>
        <end position="96"/>
    </location>
</feature>
<keyword evidence="3" id="KW-1185">Reference proteome</keyword>
<name>A0ABW6YKZ7_9ACTN</name>
<gene>
    <name evidence="2" type="ORF">ACF05T_31310</name>
</gene>
<proteinExistence type="predicted"/>
<sequence length="140" mass="13990">MTAGIEARVTAQEGGGAAAVAGAAGALRVAWEAHCADFLSAHLAEGAASALALDGEQPLAVRLLSAVDTWRAGDSARGAEQHETQGPPARARTEPGEEAVTSANACGARLGIGEVIALAESYAKAALGATTVPESPFRRS</sequence>
<evidence type="ECO:0000313" key="2">
    <source>
        <dbReference type="EMBL" id="MFF8280529.1"/>
    </source>
</evidence>
<dbReference type="EMBL" id="JBIBSM010000023">
    <property type="protein sequence ID" value="MFF8280529.1"/>
    <property type="molecule type" value="Genomic_DNA"/>
</dbReference>
<reference evidence="2 3" key="1">
    <citation type="submission" date="2024-10" db="EMBL/GenBank/DDBJ databases">
        <title>The Natural Products Discovery Center: Release of the First 8490 Sequenced Strains for Exploring Actinobacteria Biosynthetic Diversity.</title>
        <authorList>
            <person name="Kalkreuter E."/>
            <person name="Kautsar S.A."/>
            <person name="Yang D."/>
            <person name="Bader C.D."/>
            <person name="Teijaro C.N."/>
            <person name="Fluegel L."/>
            <person name="Davis C.M."/>
            <person name="Simpson J.R."/>
            <person name="Lauterbach L."/>
            <person name="Steele A.D."/>
            <person name="Gui C."/>
            <person name="Meng S."/>
            <person name="Li G."/>
            <person name="Viehrig K."/>
            <person name="Ye F."/>
            <person name="Su P."/>
            <person name="Kiefer A.F."/>
            <person name="Nichols A."/>
            <person name="Cepeda A.J."/>
            <person name="Yan W."/>
            <person name="Fan B."/>
            <person name="Jiang Y."/>
            <person name="Adhikari A."/>
            <person name="Zheng C.-J."/>
            <person name="Schuster L."/>
            <person name="Cowan T.M."/>
            <person name="Smanski M.J."/>
            <person name="Chevrette M.G."/>
            <person name="De Carvalho L.P.S."/>
            <person name="Shen B."/>
        </authorList>
    </citation>
    <scope>NUCLEOTIDE SEQUENCE [LARGE SCALE GENOMIC DNA]</scope>
    <source>
        <strain evidence="2 3">NPDC015755</strain>
    </source>
</reference>
<evidence type="ECO:0000256" key="1">
    <source>
        <dbReference type="SAM" id="MobiDB-lite"/>
    </source>
</evidence>
<dbReference type="Proteomes" id="UP001603013">
    <property type="component" value="Unassembled WGS sequence"/>
</dbReference>